<keyword evidence="3" id="KW-0539">Nucleus</keyword>
<reference evidence="5 6" key="1">
    <citation type="submission" date="2018-03" db="EMBL/GenBank/DDBJ databases">
        <authorList>
            <person name="Fogelqvist J."/>
        </authorList>
    </citation>
    <scope>NUCLEOTIDE SEQUENCE [LARGE SCALE GENOMIC DNA]</scope>
</reference>
<keyword evidence="5" id="KW-0496">Mitochondrion</keyword>
<name>A0A3P3YFT9_PLABS</name>
<evidence type="ECO:0000313" key="5">
    <source>
        <dbReference type="EMBL" id="SPQ99033.1"/>
    </source>
</evidence>
<evidence type="ECO:0000256" key="3">
    <source>
        <dbReference type="ARBA" id="ARBA00023242"/>
    </source>
</evidence>
<protein>
    <recommendedName>
        <fullName evidence="7">Ribosome biogenesis protein SLX9</fullName>
    </recommendedName>
</protein>
<sequence length="196" mass="21493">MPNANRLGQLQALQLPGEELVDLAGRRSLHHGRHQSVGRTPWRTPWRTVPPSDLWQRPLATGTMAKAKRKSASSTKDVTASTTAKTSKRAMKKQVKMRRHVRLIEKLQKAQASREPLQSLSSLVDSLNDSADGGAAPEATAPKVCGLRLGKRGLTKTIRKRVTDAESARMAQVLTHPAFTANPVQAIRDLLQSQQS</sequence>
<dbReference type="AlphaFoldDB" id="A0A3P3YFT9"/>
<evidence type="ECO:0000256" key="4">
    <source>
        <dbReference type="SAM" id="MobiDB-lite"/>
    </source>
</evidence>
<dbReference type="GO" id="GO:0030688">
    <property type="term" value="C:preribosome, small subunit precursor"/>
    <property type="evidence" value="ECO:0007669"/>
    <property type="project" value="InterPro"/>
</dbReference>
<dbReference type="GO" id="GO:0030686">
    <property type="term" value="C:90S preribosome"/>
    <property type="evidence" value="ECO:0007669"/>
    <property type="project" value="InterPro"/>
</dbReference>
<dbReference type="EMBL" id="OVEO01000011">
    <property type="protein sequence ID" value="SPQ99033.1"/>
    <property type="molecule type" value="Genomic_DNA"/>
</dbReference>
<evidence type="ECO:0008006" key="7">
    <source>
        <dbReference type="Google" id="ProtNLM"/>
    </source>
</evidence>
<evidence type="ECO:0000256" key="2">
    <source>
        <dbReference type="ARBA" id="ARBA00011022"/>
    </source>
</evidence>
<feature type="compositionally biased region" description="Low complexity" evidence="4">
    <location>
        <begin position="39"/>
        <end position="51"/>
    </location>
</feature>
<proteinExistence type="inferred from homology"/>
<feature type="compositionally biased region" description="Low complexity" evidence="4">
    <location>
        <begin position="72"/>
        <end position="85"/>
    </location>
</feature>
<dbReference type="GO" id="GO:0000462">
    <property type="term" value="P:maturation of SSU-rRNA from tricistronic rRNA transcript (SSU-rRNA, 5.8S rRNA, LSU-rRNA)"/>
    <property type="evidence" value="ECO:0007669"/>
    <property type="project" value="InterPro"/>
</dbReference>
<dbReference type="InterPro" id="IPR028160">
    <property type="entry name" value="Slx9-like"/>
</dbReference>
<gene>
    <name evidence="5" type="ORF">PLBR_LOCUS6248</name>
</gene>
<comment type="subcellular location">
    <subcellularLocation>
        <location evidence="1">Nucleus</location>
        <location evidence="1">Nucleolus</location>
    </subcellularLocation>
</comment>
<evidence type="ECO:0000256" key="1">
    <source>
        <dbReference type="ARBA" id="ARBA00004604"/>
    </source>
</evidence>
<organism evidence="5 6">
    <name type="scientific">Plasmodiophora brassicae</name>
    <name type="common">Clubroot disease agent</name>
    <dbReference type="NCBI Taxonomy" id="37360"/>
    <lineage>
        <taxon>Eukaryota</taxon>
        <taxon>Sar</taxon>
        <taxon>Rhizaria</taxon>
        <taxon>Endomyxa</taxon>
        <taxon>Phytomyxea</taxon>
        <taxon>Plasmodiophorida</taxon>
        <taxon>Plasmodiophoridae</taxon>
        <taxon>Plasmodiophora</taxon>
    </lineage>
</organism>
<dbReference type="GO" id="GO:0005730">
    <property type="term" value="C:nucleolus"/>
    <property type="evidence" value="ECO:0007669"/>
    <property type="project" value="UniProtKB-SubCell"/>
</dbReference>
<dbReference type="Proteomes" id="UP000290189">
    <property type="component" value="Unassembled WGS sequence"/>
</dbReference>
<geneLocation type="mitochondrion" evidence="5"/>
<feature type="region of interest" description="Disordered" evidence="4">
    <location>
        <begin position="30"/>
        <end position="93"/>
    </location>
</feature>
<accession>A0A3P3YFT9</accession>
<comment type="similarity">
    <text evidence="2">Belongs to the SLX9 family.</text>
</comment>
<dbReference type="Pfam" id="PF15341">
    <property type="entry name" value="SLX9"/>
    <property type="match status" value="1"/>
</dbReference>
<evidence type="ECO:0000313" key="6">
    <source>
        <dbReference type="Proteomes" id="UP000290189"/>
    </source>
</evidence>